<evidence type="ECO:0000313" key="4">
    <source>
        <dbReference type="Proteomes" id="UP000526892"/>
    </source>
</evidence>
<dbReference type="EMBL" id="JACCDE010000053">
    <property type="protein sequence ID" value="NYS80397.1"/>
    <property type="molecule type" value="Genomic_DNA"/>
</dbReference>
<comment type="caution">
    <text evidence="3">The sequence shown here is derived from an EMBL/GenBank/DDBJ whole genome shotgun (WGS) entry which is preliminary data.</text>
</comment>
<evidence type="ECO:0000259" key="2">
    <source>
        <dbReference type="PROSITE" id="PS50157"/>
    </source>
</evidence>
<organism evidence="3 4">
    <name type="scientific">Vreelandella glaciei</name>
    <dbReference type="NCBI Taxonomy" id="186761"/>
    <lineage>
        <taxon>Bacteria</taxon>
        <taxon>Pseudomonadati</taxon>
        <taxon>Pseudomonadota</taxon>
        <taxon>Gammaproteobacteria</taxon>
        <taxon>Oceanospirillales</taxon>
        <taxon>Halomonadaceae</taxon>
        <taxon>Vreelandella</taxon>
    </lineage>
</organism>
<sequence length="368" mass="41277">MVKITDAVDPGNAGGSVLIPEITIEPNRPVTFKCDKCGEAFADREARRQHIFDHHPFKRPLLMVGSRMVNERGQVIATPFPPADWVIQQTERIVIDQQEVTSRQACQRLSQLASGFHEVTLASADHAVTYHIEFDIPNDAQLAAVERVFNMLIVNQSLESNRIAQLITVVKQEDGARFYLEGVSDFLYGVLAKDQRGGTSLSRDDYTAKFHAAREALRFMDRPLANLIKALVNFNDNAFSEAEALAPDGQVAIACRMMNGLRSGKHCPAPDTRIASGHNLPVDTLTAEIMRFCSLTLAEQQEQLPQLEHLASKRLTTDHDRVKIQALAMNTYWETREHARAASWAKKLRHSPLFENLATRIIEEVEND</sequence>
<proteinExistence type="predicted"/>
<evidence type="ECO:0000313" key="3">
    <source>
        <dbReference type="EMBL" id="NYS80397.1"/>
    </source>
</evidence>
<keyword evidence="1" id="KW-0863">Zinc-finger</keyword>
<protein>
    <recommendedName>
        <fullName evidence="2">C2H2-type domain-containing protein</fullName>
    </recommendedName>
</protein>
<feature type="domain" description="C2H2-type" evidence="2">
    <location>
        <begin position="32"/>
        <end position="60"/>
    </location>
</feature>
<dbReference type="GO" id="GO:0008270">
    <property type="term" value="F:zinc ion binding"/>
    <property type="evidence" value="ECO:0007669"/>
    <property type="project" value="UniProtKB-KW"/>
</dbReference>
<dbReference type="PROSITE" id="PS50157">
    <property type="entry name" value="ZINC_FINGER_C2H2_2"/>
    <property type="match status" value="1"/>
</dbReference>
<evidence type="ECO:0000256" key="1">
    <source>
        <dbReference type="PROSITE-ProRule" id="PRU00042"/>
    </source>
</evidence>
<dbReference type="RefSeq" id="WP_179917353.1">
    <property type="nucleotide sequence ID" value="NZ_JACCDE010000053.1"/>
</dbReference>
<reference evidence="3 4" key="1">
    <citation type="journal article" date="2003" name="Extremophiles">
        <title>Halomonas glaciei sp. nov. isolated from fast ice of Adelie Land, Antarctica.</title>
        <authorList>
            <person name="Reddy G.S."/>
            <person name="Raghavan P.U."/>
            <person name="Sarita N.B."/>
            <person name="Prakash J.S."/>
            <person name="Nagesh N."/>
            <person name="Delille D."/>
            <person name="Shivaji S."/>
        </authorList>
    </citation>
    <scope>NUCLEOTIDE SEQUENCE [LARGE SCALE GENOMIC DNA]</scope>
    <source>
        <strain evidence="3 4">DD39</strain>
    </source>
</reference>
<accession>A0A7Z0LXE9</accession>
<dbReference type="InterPro" id="IPR013087">
    <property type="entry name" value="Znf_C2H2_type"/>
</dbReference>
<keyword evidence="1" id="KW-0479">Metal-binding</keyword>
<name>A0A7Z0LXE9_9GAMM</name>
<keyword evidence="4" id="KW-1185">Reference proteome</keyword>
<gene>
    <name evidence="3" type="ORF">HZS80_22305</name>
</gene>
<keyword evidence="1" id="KW-0862">Zinc</keyword>
<dbReference type="Proteomes" id="UP000526892">
    <property type="component" value="Unassembled WGS sequence"/>
</dbReference>
<dbReference type="PROSITE" id="PS00028">
    <property type="entry name" value="ZINC_FINGER_C2H2_1"/>
    <property type="match status" value="1"/>
</dbReference>
<dbReference type="AlphaFoldDB" id="A0A7Z0LXE9"/>